<dbReference type="InterPro" id="IPR011009">
    <property type="entry name" value="Kinase-like_dom_sf"/>
</dbReference>
<dbReference type="Pfam" id="PF02816">
    <property type="entry name" value="Alpha_kinase"/>
    <property type="match status" value="1"/>
</dbReference>
<feature type="compositionally biased region" description="Polar residues" evidence="6">
    <location>
        <begin position="62"/>
        <end position="72"/>
    </location>
</feature>
<protein>
    <submittedName>
        <fullName evidence="8">Eukaryotic elongation factor 2 kinase</fullName>
    </submittedName>
</protein>
<evidence type="ECO:0000313" key="8">
    <source>
        <dbReference type="EMBL" id="KAK2558909.1"/>
    </source>
</evidence>
<comment type="caution">
    <text evidence="8">The sequence shown here is derived from an EMBL/GenBank/DDBJ whole genome shotgun (WGS) entry which is preliminary data.</text>
</comment>
<keyword evidence="8" id="KW-0648">Protein biosynthesis</keyword>
<dbReference type="GO" id="GO:0004674">
    <property type="term" value="F:protein serine/threonine kinase activity"/>
    <property type="evidence" value="ECO:0007669"/>
    <property type="project" value="UniProtKB-KW"/>
</dbReference>
<dbReference type="InterPro" id="IPR004166">
    <property type="entry name" value="a-kinase_dom"/>
</dbReference>
<keyword evidence="9" id="KW-1185">Reference proteome</keyword>
<evidence type="ECO:0000313" key="9">
    <source>
        <dbReference type="Proteomes" id="UP001249851"/>
    </source>
</evidence>
<feature type="domain" description="Alpha-type protein kinase" evidence="7">
    <location>
        <begin position="106"/>
        <end position="319"/>
    </location>
</feature>
<keyword evidence="2" id="KW-0808">Transferase</keyword>
<dbReference type="InterPro" id="IPR051852">
    <property type="entry name" value="Alpha-type_PK"/>
</dbReference>
<evidence type="ECO:0000256" key="1">
    <source>
        <dbReference type="ARBA" id="ARBA00022527"/>
    </source>
</evidence>
<evidence type="ECO:0000256" key="2">
    <source>
        <dbReference type="ARBA" id="ARBA00022679"/>
    </source>
</evidence>
<dbReference type="PANTHER" id="PTHR45992">
    <property type="entry name" value="EUKARYOTIC ELONGATION FACTOR 2 KINASE-RELATED"/>
    <property type="match status" value="1"/>
</dbReference>
<reference evidence="8" key="1">
    <citation type="journal article" date="2023" name="G3 (Bethesda)">
        <title>Whole genome assembly and annotation of the endangered Caribbean coral Acropora cervicornis.</title>
        <authorList>
            <person name="Selwyn J.D."/>
            <person name="Vollmer S.V."/>
        </authorList>
    </citation>
    <scope>NUCLEOTIDE SEQUENCE</scope>
    <source>
        <strain evidence="8">K2</strain>
    </source>
</reference>
<dbReference type="GO" id="GO:0003746">
    <property type="term" value="F:translation elongation factor activity"/>
    <property type="evidence" value="ECO:0007669"/>
    <property type="project" value="UniProtKB-KW"/>
</dbReference>
<feature type="non-terminal residue" evidence="8">
    <location>
        <position position="319"/>
    </location>
</feature>
<accession>A0AAD9QCZ9</accession>
<feature type="region of interest" description="Disordered" evidence="6">
    <location>
        <begin position="45"/>
        <end position="72"/>
    </location>
</feature>
<dbReference type="GO" id="GO:0005524">
    <property type="term" value="F:ATP binding"/>
    <property type="evidence" value="ECO:0007669"/>
    <property type="project" value="UniProtKB-KW"/>
</dbReference>
<keyword evidence="5" id="KW-0067">ATP-binding</keyword>
<evidence type="ECO:0000256" key="6">
    <source>
        <dbReference type="SAM" id="MobiDB-lite"/>
    </source>
</evidence>
<dbReference type="AlphaFoldDB" id="A0AAD9QCZ9"/>
<dbReference type="EMBL" id="JARQWQ010000042">
    <property type="protein sequence ID" value="KAK2558909.1"/>
    <property type="molecule type" value="Genomic_DNA"/>
</dbReference>
<keyword evidence="4 8" id="KW-0418">Kinase</keyword>
<keyword evidence="1" id="KW-0723">Serine/threonine-protein kinase</keyword>
<dbReference type="Gene3D" id="3.20.200.10">
    <property type="entry name" value="MHCK/EF2 kinase"/>
    <property type="match status" value="1"/>
</dbReference>
<evidence type="ECO:0000256" key="3">
    <source>
        <dbReference type="ARBA" id="ARBA00022741"/>
    </source>
</evidence>
<keyword evidence="3" id="KW-0547">Nucleotide-binding</keyword>
<evidence type="ECO:0000259" key="7">
    <source>
        <dbReference type="PROSITE" id="PS51158"/>
    </source>
</evidence>
<evidence type="ECO:0000256" key="4">
    <source>
        <dbReference type="ARBA" id="ARBA00022777"/>
    </source>
</evidence>
<proteinExistence type="predicted"/>
<dbReference type="Proteomes" id="UP001249851">
    <property type="component" value="Unassembled WGS sequence"/>
</dbReference>
<organism evidence="8 9">
    <name type="scientific">Acropora cervicornis</name>
    <name type="common">Staghorn coral</name>
    <dbReference type="NCBI Taxonomy" id="6130"/>
    <lineage>
        <taxon>Eukaryota</taxon>
        <taxon>Metazoa</taxon>
        <taxon>Cnidaria</taxon>
        <taxon>Anthozoa</taxon>
        <taxon>Hexacorallia</taxon>
        <taxon>Scleractinia</taxon>
        <taxon>Astrocoeniina</taxon>
        <taxon>Acroporidae</taxon>
        <taxon>Acropora</taxon>
    </lineage>
</organism>
<evidence type="ECO:0000256" key="5">
    <source>
        <dbReference type="ARBA" id="ARBA00022840"/>
    </source>
</evidence>
<gene>
    <name evidence="8" type="ORF">P5673_018526</name>
</gene>
<name>A0AAD9QCZ9_ACRCE</name>
<dbReference type="SMART" id="SM00811">
    <property type="entry name" value="Alpha_kinase"/>
    <property type="match status" value="1"/>
</dbReference>
<sequence>MVCDVLAREQVPSYTSLEGIPDLKVVHVQFIEPNYADNRDAASMTGNRLERGHPKRPFKKANPQSLHTTKAMSPSKAFAKSLSLLEMMKLRKVVNEQSTERMKLFKFDLADMRWSSQPVMVENSITSEPLGKGGFREAFQTTPAFQTLSKTKQTTEQLTKKVVQMHTLVRNFTQQLEQELKQGNNFEPYGKTLIYHKIYMGRVHRWEFTKYVNNTGITCDEDSDVRKKCESLAHFSYERSGENLVVVDMQGSVHSLFDPEIASMELLDGEEVLFPLAIYHLRQSTILLSIIQNAISTAPFCDSRNCPMKCVKTIPLQLS</sequence>
<reference evidence="8" key="2">
    <citation type="journal article" date="2023" name="Science">
        <title>Genomic signatures of disease resistance in endangered staghorn corals.</title>
        <authorList>
            <person name="Vollmer S.V."/>
            <person name="Selwyn J.D."/>
            <person name="Despard B.A."/>
            <person name="Roesel C.L."/>
        </authorList>
    </citation>
    <scope>NUCLEOTIDE SEQUENCE</scope>
    <source>
        <strain evidence="8">K2</strain>
    </source>
</reference>
<keyword evidence="8" id="KW-0251">Elongation factor</keyword>
<dbReference type="SUPFAM" id="SSF56112">
    <property type="entry name" value="Protein kinase-like (PK-like)"/>
    <property type="match status" value="1"/>
</dbReference>
<dbReference type="PROSITE" id="PS51158">
    <property type="entry name" value="ALPHA_KINASE"/>
    <property type="match status" value="1"/>
</dbReference>